<dbReference type="EMBL" id="AP021875">
    <property type="protein sequence ID" value="BBO78378.1"/>
    <property type="molecule type" value="Genomic_DNA"/>
</dbReference>
<dbReference type="AlphaFoldDB" id="A0A5K7ZBA5"/>
<dbReference type="KEGG" id="dwd:DSCW_57950"/>
<protein>
    <submittedName>
        <fullName evidence="1">Uncharacterized protein</fullName>
    </submittedName>
</protein>
<sequence>MERMTSKAKRWIEQENKDPRSARWQAAIEEIMTLFIPRLEKGKLTPVSPLEEQDLPIFKSALASIDLSPGLWAAFLPPSAAALILPPADSMEELVRIDKDKPSYKIIIQRPGKESRILCAEISEHAHRIGIDIFQEGALLGSFNYETVQICMEEMTKAIRAHAWEKNEWSREATIAYTVNWFEKVLCLERADVNVEEKRSFFHSPTLIRTNRVDALFRLLTAVLNLRFQADPEKFAASLPAKTGNREDRMSACSSLAESYLLDLLNIVRSLALLDFKEFTDQEEKQFKTEFTRSVRKLSSDLDKLAS</sequence>
<dbReference type="OrthoDB" id="5415015at2"/>
<dbReference type="RefSeq" id="WP_155307021.1">
    <property type="nucleotide sequence ID" value="NZ_AP021875.1"/>
</dbReference>
<evidence type="ECO:0000313" key="2">
    <source>
        <dbReference type="Proteomes" id="UP000427769"/>
    </source>
</evidence>
<name>A0A5K7ZBA5_9BACT</name>
<keyword evidence="2" id="KW-1185">Reference proteome</keyword>
<accession>A0A5K7ZBA5</accession>
<dbReference type="Proteomes" id="UP000427769">
    <property type="component" value="Chromosome"/>
</dbReference>
<proteinExistence type="predicted"/>
<evidence type="ECO:0000313" key="1">
    <source>
        <dbReference type="EMBL" id="BBO78378.1"/>
    </source>
</evidence>
<gene>
    <name evidence="1" type="ORF">DSCW_57950</name>
</gene>
<organism evidence="1 2">
    <name type="scientific">Desulfosarcina widdelii</name>
    <dbReference type="NCBI Taxonomy" id="947919"/>
    <lineage>
        <taxon>Bacteria</taxon>
        <taxon>Pseudomonadati</taxon>
        <taxon>Thermodesulfobacteriota</taxon>
        <taxon>Desulfobacteria</taxon>
        <taxon>Desulfobacterales</taxon>
        <taxon>Desulfosarcinaceae</taxon>
        <taxon>Desulfosarcina</taxon>
    </lineage>
</organism>
<reference evidence="1 2" key="1">
    <citation type="submission" date="2019-11" db="EMBL/GenBank/DDBJ databases">
        <title>Comparative genomics of hydrocarbon-degrading Desulfosarcina strains.</title>
        <authorList>
            <person name="Watanabe M."/>
            <person name="Kojima H."/>
            <person name="Fukui M."/>
        </authorList>
    </citation>
    <scope>NUCLEOTIDE SEQUENCE [LARGE SCALE GENOMIC DNA]</scope>
    <source>
        <strain evidence="1 2">PP31</strain>
    </source>
</reference>